<gene>
    <name evidence="2" type="ORF">V0R53_02310</name>
</gene>
<evidence type="ECO:0000256" key="1">
    <source>
        <dbReference type="SAM" id="Phobius"/>
    </source>
</evidence>
<comment type="caution">
    <text evidence="2">The sequence shown here is derived from an EMBL/GenBank/DDBJ whole genome shotgun (WGS) entry which is preliminary data.</text>
</comment>
<evidence type="ECO:0000313" key="3">
    <source>
        <dbReference type="Proteomes" id="UP001307839"/>
    </source>
</evidence>
<evidence type="ECO:0000313" key="2">
    <source>
        <dbReference type="EMBL" id="MEE1865220.1"/>
    </source>
</evidence>
<keyword evidence="1" id="KW-1133">Transmembrane helix</keyword>
<dbReference type="Proteomes" id="UP001307839">
    <property type="component" value="Unassembled WGS sequence"/>
</dbReference>
<dbReference type="RefSeq" id="WP_136476618.1">
    <property type="nucleotide sequence ID" value="NZ_JAZDCU010000001.1"/>
</dbReference>
<dbReference type="AlphaFoldDB" id="A0AB35WQ34"/>
<accession>A0AB35WQ34</accession>
<keyword evidence="1" id="KW-0472">Membrane</keyword>
<protein>
    <submittedName>
        <fullName evidence="2">Cbb3-type cytochrome c oxidase subunit 3</fullName>
    </submittedName>
</protein>
<feature type="transmembrane region" description="Helical" evidence="1">
    <location>
        <begin position="6"/>
        <end position="25"/>
    </location>
</feature>
<name>A0AB35WQ34_9PSED</name>
<organism evidence="2 3">
    <name type="scientific">Pseudomonas auratipiscis</name>
    <dbReference type="NCBI Taxonomy" id="3115853"/>
    <lineage>
        <taxon>Bacteria</taxon>
        <taxon>Pseudomonadati</taxon>
        <taxon>Pseudomonadota</taxon>
        <taxon>Gammaproteobacteria</taxon>
        <taxon>Pseudomonadales</taxon>
        <taxon>Pseudomonadaceae</taxon>
        <taxon>Pseudomonas</taxon>
    </lineage>
</organism>
<keyword evidence="1" id="KW-0812">Transmembrane</keyword>
<dbReference type="EMBL" id="JAZDQP010000001">
    <property type="protein sequence ID" value="MEE1865220.1"/>
    <property type="molecule type" value="Genomic_DNA"/>
</dbReference>
<proteinExistence type="predicted"/>
<reference evidence="2 3" key="1">
    <citation type="submission" date="2024-01" db="EMBL/GenBank/DDBJ databases">
        <title>Unpublished Manusciprt.</title>
        <authorList>
            <person name="Duman M."/>
            <person name="Valdes E.G."/>
            <person name="Ajmi N."/>
            <person name="Altun S."/>
            <person name="Saticioglu I.B."/>
        </authorList>
    </citation>
    <scope>NUCLEOTIDE SEQUENCE [LARGE SCALE GENOMIC DNA]</scope>
    <source>
        <strain evidence="2 3">120P</strain>
    </source>
</reference>
<keyword evidence="3" id="KW-1185">Reference proteome</keyword>
<sequence length="70" mass="7638">MDQWLYALYCLTGVLFFYWVTSACLRGHSPEIDDQVSLIPFADDPAAALRVEKAIGKPVPAVTPDAALKA</sequence>